<dbReference type="SMART" id="SM01034">
    <property type="entry name" value="BLUF"/>
    <property type="match status" value="1"/>
</dbReference>
<dbReference type="EMBL" id="JAOSLC020000004">
    <property type="protein sequence ID" value="MDD7915962.1"/>
    <property type="molecule type" value="Genomic_DNA"/>
</dbReference>
<dbReference type="InterPro" id="IPR036046">
    <property type="entry name" value="Acylphosphatase-like_dom_sf"/>
</dbReference>
<comment type="caution">
    <text evidence="2">The sequence shown here is derived from an EMBL/GenBank/DDBJ whole genome shotgun (WGS) entry which is preliminary data.</text>
</comment>
<reference evidence="2" key="1">
    <citation type="submission" date="2023-02" db="EMBL/GenBank/DDBJ databases">
        <title>Polaribacter ponticola sp. nov., isolated from seawater.</title>
        <authorList>
            <person name="Baek J.H."/>
            <person name="Kim J.M."/>
            <person name="Choi D.G."/>
            <person name="Jeon C.O."/>
        </authorList>
    </citation>
    <scope>NUCLEOTIDE SEQUENCE</scope>
    <source>
        <strain evidence="2">MSW5</strain>
    </source>
</reference>
<organism evidence="2 3">
    <name type="scientific">Polaribacter ponticola</name>
    <dbReference type="NCBI Taxonomy" id="2978475"/>
    <lineage>
        <taxon>Bacteria</taxon>
        <taxon>Pseudomonadati</taxon>
        <taxon>Bacteroidota</taxon>
        <taxon>Flavobacteriia</taxon>
        <taxon>Flavobacteriales</taxon>
        <taxon>Flavobacteriaceae</taxon>
    </lineage>
</organism>
<feature type="domain" description="BLUF" evidence="1">
    <location>
        <begin position="13"/>
        <end position="104"/>
    </location>
</feature>
<proteinExistence type="predicted"/>
<dbReference type="PROSITE" id="PS50925">
    <property type="entry name" value="BLUF"/>
    <property type="match status" value="1"/>
</dbReference>
<name>A0ABT5SFD9_9FLAO</name>
<dbReference type="InterPro" id="IPR007024">
    <property type="entry name" value="BLUF_domain"/>
</dbReference>
<evidence type="ECO:0000259" key="1">
    <source>
        <dbReference type="PROSITE" id="PS50925"/>
    </source>
</evidence>
<accession>A0ABT5SFD9</accession>
<dbReference type="Pfam" id="PF04940">
    <property type="entry name" value="BLUF"/>
    <property type="match status" value="1"/>
</dbReference>
<evidence type="ECO:0000313" key="2">
    <source>
        <dbReference type="EMBL" id="MDD7915962.1"/>
    </source>
</evidence>
<dbReference type="Gene3D" id="3.30.70.100">
    <property type="match status" value="1"/>
</dbReference>
<dbReference type="RefSeq" id="WP_274270615.1">
    <property type="nucleotide sequence ID" value="NZ_JAOSLC020000004.1"/>
</dbReference>
<protein>
    <submittedName>
        <fullName evidence="2">BLUF domain-containing protein</fullName>
    </submittedName>
</protein>
<dbReference type="SUPFAM" id="SSF54975">
    <property type="entry name" value="Acylphosphatase/BLUF domain-like"/>
    <property type="match status" value="1"/>
</dbReference>
<dbReference type="Proteomes" id="UP001151478">
    <property type="component" value="Unassembled WGS sequence"/>
</dbReference>
<sequence>MRVFLYNQFYISMIELVYYSISNNEINTNVINNILNTSRNYNKKNNITGCLLYHDKIFLQILEGEKDEVLKLYEKIKKDTRHQNVTLVIKENIVERLYSDWNMAYKELNDSHLKVKQFIKNIRFFLTIMKNNLRQ</sequence>
<gene>
    <name evidence="2" type="ORF">N5A56_016730</name>
</gene>
<evidence type="ECO:0000313" key="3">
    <source>
        <dbReference type="Proteomes" id="UP001151478"/>
    </source>
</evidence>
<keyword evidence="3" id="KW-1185">Reference proteome</keyword>